<dbReference type="Proteomes" id="UP000092600">
    <property type="component" value="Unassembled WGS sequence"/>
</dbReference>
<gene>
    <name evidence="1" type="ORF">ACMD2_09828</name>
</gene>
<dbReference type="AlphaFoldDB" id="A0A199VKL8"/>
<evidence type="ECO:0000313" key="1">
    <source>
        <dbReference type="EMBL" id="OAY77553.1"/>
    </source>
</evidence>
<protein>
    <submittedName>
        <fullName evidence="1">Uncharacterized protein</fullName>
    </submittedName>
</protein>
<name>A0A199VKL8_ANACO</name>
<proteinExistence type="predicted"/>
<organism evidence="1 2">
    <name type="scientific">Ananas comosus</name>
    <name type="common">Pineapple</name>
    <name type="synonym">Ananas ananas</name>
    <dbReference type="NCBI Taxonomy" id="4615"/>
    <lineage>
        <taxon>Eukaryota</taxon>
        <taxon>Viridiplantae</taxon>
        <taxon>Streptophyta</taxon>
        <taxon>Embryophyta</taxon>
        <taxon>Tracheophyta</taxon>
        <taxon>Spermatophyta</taxon>
        <taxon>Magnoliopsida</taxon>
        <taxon>Liliopsida</taxon>
        <taxon>Poales</taxon>
        <taxon>Bromeliaceae</taxon>
        <taxon>Bromelioideae</taxon>
        <taxon>Ananas</taxon>
    </lineage>
</organism>
<dbReference type="EMBL" id="LSRQ01001510">
    <property type="protein sequence ID" value="OAY77553.1"/>
    <property type="molecule type" value="Genomic_DNA"/>
</dbReference>
<sequence length="115" mass="12525">MTQSTVSVLKAPPHVEVLKTPSIAVRAPFDLHRQFGRLLEDGVGTDTTFEVGGGEEAFSEIFWPDEGKQCRANSGFSEKPRSRVGFWCVSDSVHISPIARFDRFSCSGTSGADGF</sequence>
<reference evidence="1 2" key="1">
    <citation type="journal article" date="2016" name="DNA Res.">
        <title>The draft genome of MD-2 pineapple using hybrid error correction of long reads.</title>
        <authorList>
            <person name="Redwan R.M."/>
            <person name="Saidin A."/>
            <person name="Kumar S.V."/>
        </authorList>
    </citation>
    <scope>NUCLEOTIDE SEQUENCE [LARGE SCALE GENOMIC DNA]</scope>
    <source>
        <strain evidence="2">cv. MD2</strain>
        <tissue evidence="1">Leaf</tissue>
    </source>
</reference>
<accession>A0A199VKL8</accession>
<evidence type="ECO:0000313" key="2">
    <source>
        <dbReference type="Proteomes" id="UP000092600"/>
    </source>
</evidence>
<comment type="caution">
    <text evidence="1">The sequence shown here is derived from an EMBL/GenBank/DDBJ whole genome shotgun (WGS) entry which is preliminary data.</text>
</comment>